<evidence type="ECO:0000313" key="6">
    <source>
        <dbReference type="Proteomes" id="UP000408482"/>
    </source>
</evidence>
<proteinExistence type="predicted"/>
<dbReference type="InterPro" id="IPR020985">
    <property type="entry name" value="Cell_surface_Shp_haem-bd"/>
</dbReference>
<feature type="domain" description="Cell surface protein Shp haem-binding" evidence="4">
    <location>
        <begin position="37"/>
        <end position="180"/>
    </location>
</feature>
<feature type="compositionally biased region" description="Low complexity" evidence="1">
    <location>
        <begin position="275"/>
        <end position="285"/>
    </location>
</feature>
<keyword evidence="2" id="KW-0472">Membrane</keyword>
<protein>
    <submittedName>
        <fullName evidence="5">Cell surface heme-binding protein Shp</fullName>
    </submittedName>
</protein>
<feature type="region of interest" description="Disordered" evidence="1">
    <location>
        <begin position="194"/>
        <end position="321"/>
    </location>
</feature>
<name>A0A564VW82_9FIRM</name>
<gene>
    <name evidence="5" type="ORF">RSSSTS7063_02949</name>
</gene>
<dbReference type="Proteomes" id="UP000408482">
    <property type="component" value="Unassembled WGS sequence"/>
</dbReference>
<feature type="compositionally biased region" description="Polar residues" evidence="1">
    <location>
        <begin position="201"/>
        <end position="210"/>
    </location>
</feature>
<feature type="compositionally biased region" description="Low complexity" evidence="1">
    <location>
        <begin position="245"/>
        <end position="257"/>
    </location>
</feature>
<feature type="compositionally biased region" description="Polar residues" evidence="1">
    <location>
        <begin position="258"/>
        <end position="273"/>
    </location>
</feature>
<dbReference type="AlphaFoldDB" id="A0A564VW82"/>
<evidence type="ECO:0000256" key="3">
    <source>
        <dbReference type="SAM" id="SignalP"/>
    </source>
</evidence>
<feature type="transmembrane region" description="Helical" evidence="2">
    <location>
        <begin position="330"/>
        <end position="355"/>
    </location>
</feature>
<dbReference type="Pfam" id="PF11545">
    <property type="entry name" value="HemeBinding_Shp"/>
    <property type="match status" value="1"/>
</dbReference>
<evidence type="ECO:0000259" key="4">
    <source>
        <dbReference type="Pfam" id="PF11545"/>
    </source>
</evidence>
<keyword evidence="6" id="KW-1185">Reference proteome</keyword>
<keyword evidence="2" id="KW-0812">Transmembrane</keyword>
<evidence type="ECO:0000256" key="2">
    <source>
        <dbReference type="SAM" id="Phobius"/>
    </source>
</evidence>
<feature type="signal peptide" evidence="3">
    <location>
        <begin position="1"/>
        <end position="34"/>
    </location>
</feature>
<dbReference type="Gene3D" id="2.60.40.1850">
    <property type="match status" value="1"/>
</dbReference>
<keyword evidence="3" id="KW-0732">Signal</keyword>
<feature type="compositionally biased region" description="Acidic residues" evidence="1">
    <location>
        <begin position="220"/>
        <end position="236"/>
    </location>
</feature>
<keyword evidence="2" id="KW-1133">Transmembrane helix</keyword>
<evidence type="ECO:0000313" key="5">
    <source>
        <dbReference type="EMBL" id="VUX35962.1"/>
    </source>
</evidence>
<feature type="chain" id="PRO_5021949115" evidence="3">
    <location>
        <begin position="35"/>
        <end position="372"/>
    </location>
</feature>
<organism evidence="5 6">
    <name type="scientific">Blautia luti</name>
    <dbReference type="NCBI Taxonomy" id="89014"/>
    <lineage>
        <taxon>Bacteria</taxon>
        <taxon>Bacillati</taxon>
        <taxon>Bacillota</taxon>
        <taxon>Clostridia</taxon>
        <taxon>Lachnospirales</taxon>
        <taxon>Lachnospiraceae</taxon>
        <taxon>Blautia</taxon>
    </lineage>
</organism>
<dbReference type="InterPro" id="IPR037250">
    <property type="entry name" value="NEAT_dom_sf"/>
</dbReference>
<dbReference type="EMBL" id="CABHNW010000056">
    <property type="protein sequence ID" value="VUX35962.1"/>
    <property type="molecule type" value="Genomic_DNA"/>
</dbReference>
<accession>A0A564VW82</accession>
<sequence length="372" mass="38745">MREKNWKKNLLTCFGAAVLFVAATLGFPVTSVHAESGSVYSCTINRCYSHPVTGEIEDSGGEASYATGQGMVEGAVYASGLMEVTDSGNYYLTIRMSLIDYTSGHSFSVQNVGDSGWSGTGVAVTANGSDSNGTTSDICIQVPSENCIVRVSMYVTPMGRNVTFYLYPSDYSEGNSVGMNPAFVTEEAASAEASGSGEAVANSTLDTGSAQEAGASETADTQETDGTESTDEAAQDNEEKTQNDAAATQAAAAQSTAESGSTGNADAMNSGNTVAAAQKQAAASKSSDESDTDKELNSAQGLNLSTAEEDSITSGEKKSDGESSVKINTVFAIALAVTGSGLVLILVTALIIWYFRKNWRRWGGEDDDDDEY</sequence>
<dbReference type="RefSeq" id="WP_144093491.1">
    <property type="nucleotide sequence ID" value="NZ_CABHMX010000017.1"/>
</dbReference>
<evidence type="ECO:0000256" key="1">
    <source>
        <dbReference type="SAM" id="MobiDB-lite"/>
    </source>
</evidence>
<reference evidence="5 6" key="1">
    <citation type="submission" date="2019-07" db="EMBL/GenBank/DDBJ databases">
        <authorList>
            <person name="Hibberd C M."/>
            <person name="Gehrig L. J."/>
            <person name="Chang H.-W."/>
            <person name="Venkatesh S."/>
        </authorList>
    </citation>
    <scope>NUCLEOTIDE SEQUENCE [LARGE SCALE GENOMIC DNA]</scope>
    <source>
        <strain evidence="5">Blautia_luti_SSTS_Bg7063</strain>
    </source>
</reference>
<feature type="compositionally biased region" description="Polar residues" evidence="1">
    <location>
        <begin position="297"/>
        <end position="306"/>
    </location>
</feature>
<dbReference type="GO" id="GO:0020037">
    <property type="term" value="F:heme binding"/>
    <property type="evidence" value="ECO:0007669"/>
    <property type="project" value="InterPro"/>
</dbReference>